<feature type="transmembrane region" description="Helical" evidence="7">
    <location>
        <begin position="227"/>
        <end position="247"/>
    </location>
</feature>
<feature type="transmembrane region" description="Helical" evidence="7">
    <location>
        <begin position="607"/>
        <end position="626"/>
    </location>
</feature>
<dbReference type="Pfam" id="PF03176">
    <property type="entry name" value="MMPL"/>
    <property type="match status" value="2"/>
</dbReference>
<comment type="similarity">
    <text evidence="2">Belongs to the resistance-nodulation-cell division (RND) (TC 2.A.6) family. MmpL subfamily.</text>
</comment>
<feature type="transmembrane region" description="Helical" evidence="7">
    <location>
        <begin position="403"/>
        <end position="420"/>
    </location>
</feature>
<dbReference type="PRINTS" id="PR00702">
    <property type="entry name" value="ACRIFLAVINRP"/>
</dbReference>
<dbReference type="Gene3D" id="1.20.1640.10">
    <property type="entry name" value="Multidrug efflux transporter AcrB transmembrane domain"/>
    <property type="match status" value="2"/>
</dbReference>
<feature type="transmembrane region" description="Helical" evidence="7">
    <location>
        <begin position="736"/>
        <end position="757"/>
    </location>
</feature>
<dbReference type="PANTHER" id="PTHR33406:SF6">
    <property type="entry name" value="MEMBRANE PROTEIN YDGH-RELATED"/>
    <property type="match status" value="1"/>
</dbReference>
<accession>A0ABY9EFV5</accession>
<dbReference type="PROSITE" id="PS50156">
    <property type="entry name" value="SSD"/>
    <property type="match status" value="2"/>
</dbReference>
<evidence type="ECO:0000256" key="5">
    <source>
        <dbReference type="ARBA" id="ARBA00022989"/>
    </source>
</evidence>
<protein>
    <submittedName>
        <fullName evidence="9">MMPL family transporter</fullName>
    </submittedName>
</protein>
<dbReference type="Proteomes" id="UP001321520">
    <property type="component" value="Chromosome"/>
</dbReference>
<comment type="subcellular location">
    <subcellularLocation>
        <location evidence="1">Cell membrane</location>
        <topology evidence="1">Multi-pass membrane protein</topology>
    </subcellularLocation>
</comment>
<dbReference type="InterPro" id="IPR004869">
    <property type="entry name" value="MMPL_dom"/>
</dbReference>
<keyword evidence="4 7" id="KW-0812">Transmembrane</keyword>
<dbReference type="InterPro" id="IPR050545">
    <property type="entry name" value="Mycobact_MmpL"/>
</dbReference>
<evidence type="ECO:0000313" key="9">
    <source>
        <dbReference type="EMBL" id="WKD51567.1"/>
    </source>
</evidence>
<evidence type="ECO:0000256" key="2">
    <source>
        <dbReference type="ARBA" id="ARBA00010157"/>
    </source>
</evidence>
<dbReference type="PANTHER" id="PTHR33406">
    <property type="entry name" value="MEMBRANE PROTEIN MJ1562-RELATED"/>
    <property type="match status" value="1"/>
</dbReference>
<dbReference type="SUPFAM" id="SSF82866">
    <property type="entry name" value="Multidrug efflux transporter AcrB transmembrane domain"/>
    <property type="match status" value="2"/>
</dbReference>
<reference evidence="9 10" key="1">
    <citation type="submission" date="2022-05" db="EMBL/GenBank/DDBJ databases">
        <title>Microbulbifer sp. nov., isolated from sponge.</title>
        <authorList>
            <person name="Gao L."/>
        </authorList>
    </citation>
    <scope>NUCLEOTIDE SEQUENCE [LARGE SCALE GENOMIC DNA]</scope>
    <source>
        <strain evidence="9 10">MI-G</strain>
    </source>
</reference>
<sequence length="780" mass="86751">MEKCENRLAVWVIEKRWLVISLALSMVLIAAIGVRNLYFTNNFRVFFSEENPNRLAYEALENTYTKDDNILIVLAPDDKNVFTKDNLQLIRELTDKAWKVPFSTRVDSITNFQYSYADGDELSVHDLVEKDQLLDEQSLRKIREITLDEPLLFRRLISIDATVTAINVTVQMPRKNEIAEIPAAVSFARSMAEEIRQERPDIKVYLTGTLLLNNAFPESSQRDMKKLVPFSFAVMLILLAVIVGRFWGTLSTFLVILSSILVAMGTAGHLGFPLSPPSALSPSIILTVAIANCVHILGSINFAMRRGSGKKKALQESVRVNAQPVLLACVTTAVGFLSMNFSDVPPFNHLGTIVGVGVLTSCYMSLCLLPALMSLFPLRPQQGERRGGQLIEKLADLVVRRRVILLWTTMAIVVLLIANIPRNELNDTFLHYFDDSIQFRVDSDYTTNNLTGLYYLGYSVESGESGGIHNPRFLAELEAFAQWFRQQPETIHVSSITDILKRLNKNMHGDDPNAYRLPVDRDLAAQYILLFEMSLPYGLDLNNQLNVDKSSTRLTVSVNTLSSQQLLALEERANDWLKENGSHIKITQATGTNIVFAKLGMHNIKSMLLGTTVALLIISFLLMIAFRSVKFGLISLIPNLVPAAMGFGLWGILVGQIGLSLSVVMAITMGIVVDDTVHFLSKYLRARKEQNISSENAIRYAFKMVGPALITTSFLLVIGFSILATSSFYLNAGMGLLTAIVIVFALLADLLLLPAVLMKIEEIKNENTAFNHDHPVSGSV</sequence>
<keyword evidence="3" id="KW-1003">Cell membrane</keyword>
<feature type="domain" description="SSD" evidence="8">
    <location>
        <begin position="244"/>
        <end position="375"/>
    </location>
</feature>
<dbReference type="EMBL" id="CP098023">
    <property type="protein sequence ID" value="WKD51567.1"/>
    <property type="molecule type" value="Genomic_DNA"/>
</dbReference>
<feature type="transmembrane region" description="Helical" evidence="7">
    <location>
        <begin position="700"/>
        <end position="724"/>
    </location>
</feature>
<keyword evidence="5 7" id="KW-1133">Transmembrane helix</keyword>
<feature type="domain" description="SSD" evidence="8">
    <location>
        <begin position="582"/>
        <end position="759"/>
    </location>
</feature>
<evidence type="ECO:0000256" key="1">
    <source>
        <dbReference type="ARBA" id="ARBA00004651"/>
    </source>
</evidence>
<evidence type="ECO:0000256" key="7">
    <source>
        <dbReference type="SAM" id="Phobius"/>
    </source>
</evidence>
<keyword evidence="10" id="KW-1185">Reference proteome</keyword>
<feature type="transmembrane region" description="Helical" evidence="7">
    <location>
        <begin position="353"/>
        <end position="376"/>
    </location>
</feature>
<organism evidence="9 10">
    <name type="scientific">Microbulbifer spongiae</name>
    <dbReference type="NCBI Taxonomy" id="2944933"/>
    <lineage>
        <taxon>Bacteria</taxon>
        <taxon>Pseudomonadati</taxon>
        <taxon>Pseudomonadota</taxon>
        <taxon>Gammaproteobacteria</taxon>
        <taxon>Cellvibrionales</taxon>
        <taxon>Microbulbiferaceae</taxon>
        <taxon>Microbulbifer</taxon>
    </lineage>
</organism>
<feature type="transmembrane region" description="Helical" evidence="7">
    <location>
        <begin position="254"/>
        <end position="272"/>
    </location>
</feature>
<proteinExistence type="inferred from homology"/>
<evidence type="ECO:0000259" key="8">
    <source>
        <dbReference type="PROSITE" id="PS50156"/>
    </source>
</evidence>
<feature type="transmembrane region" description="Helical" evidence="7">
    <location>
        <begin position="17"/>
        <end position="38"/>
    </location>
</feature>
<gene>
    <name evidence="9" type="ORF">M8T91_09140</name>
</gene>
<evidence type="ECO:0000256" key="4">
    <source>
        <dbReference type="ARBA" id="ARBA00022692"/>
    </source>
</evidence>
<dbReference type="InterPro" id="IPR000731">
    <property type="entry name" value="SSD"/>
</dbReference>
<dbReference type="InterPro" id="IPR001036">
    <property type="entry name" value="Acrflvin-R"/>
</dbReference>
<evidence type="ECO:0000313" key="10">
    <source>
        <dbReference type="Proteomes" id="UP001321520"/>
    </source>
</evidence>
<feature type="transmembrane region" description="Helical" evidence="7">
    <location>
        <begin position="284"/>
        <end position="304"/>
    </location>
</feature>
<evidence type="ECO:0000256" key="6">
    <source>
        <dbReference type="ARBA" id="ARBA00023136"/>
    </source>
</evidence>
<dbReference type="RefSeq" id="WP_301418961.1">
    <property type="nucleotide sequence ID" value="NZ_CP098023.1"/>
</dbReference>
<feature type="transmembrane region" description="Helical" evidence="7">
    <location>
        <begin position="633"/>
        <end position="653"/>
    </location>
</feature>
<feature type="transmembrane region" description="Helical" evidence="7">
    <location>
        <begin position="325"/>
        <end position="341"/>
    </location>
</feature>
<name>A0ABY9EFV5_9GAMM</name>
<keyword evidence="6 7" id="KW-0472">Membrane</keyword>
<feature type="transmembrane region" description="Helical" evidence="7">
    <location>
        <begin position="659"/>
        <end position="680"/>
    </location>
</feature>
<evidence type="ECO:0000256" key="3">
    <source>
        <dbReference type="ARBA" id="ARBA00022475"/>
    </source>
</evidence>